<feature type="signal peptide" evidence="1">
    <location>
        <begin position="1"/>
        <end position="26"/>
    </location>
</feature>
<proteinExistence type="predicted"/>
<keyword evidence="1" id="KW-0732">Signal</keyword>
<dbReference type="AlphaFoldDB" id="A0A7W5Y1U4"/>
<accession>A0A7W5Y1U4</accession>
<evidence type="ECO:0000313" key="3">
    <source>
        <dbReference type="Proteomes" id="UP000541425"/>
    </source>
</evidence>
<organism evidence="2 3">
    <name type="scientific">Alloprevotella rava</name>
    <dbReference type="NCBI Taxonomy" id="671218"/>
    <lineage>
        <taxon>Bacteria</taxon>
        <taxon>Pseudomonadati</taxon>
        <taxon>Bacteroidota</taxon>
        <taxon>Bacteroidia</taxon>
        <taxon>Bacteroidales</taxon>
        <taxon>Prevotellaceae</taxon>
        <taxon>Alloprevotella</taxon>
    </lineage>
</organism>
<evidence type="ECO:0000313" key="2">
    <source>
        <dbReference type="EMBL" id="MBB3703045.1"/>
    </source>
</evidence>
<feature type="chain" id="PRO_5031076840" description="Peptidase" evidence="1">
    <location>
        <begin position="27"/>
        <end position="312"/>
    </location>
</feature>
<reference evidence="2 3" key="1">
    <citation type="submission" date="2020-08" db="EMBL/GenBank/DDBJ databases">
        <title>Genomic Encyclopedia of Type Strains, Phase IV (KMG-IV): sequencing the most valuable type-strain genomes for metagenomic binning, comparative biology and taxonomic classification.</title>
        <authorList>
            <person name="Goeker M."/>
        </authorList>
    </citation>
    <scope>NUCLEOTIDE SEQUENCE [LARGE SCALE GENOMIC DNA]</scope>
    <source>
        <strain evidence="2 3">DSM 22548</strain>
    </source>
</reference>
<protein>
    <recommendedName>
        <fullName evidence="4">Peptidase</fullName>
    </recommendedName>
</protein>
<sequence>MKAKLFQEVKVAIVLLCCVLPTMLQAQDMAFGGMEVTKSNCNNLITAFKDHYTQKGIWGGAFCKASGSVTYDFSTNTLTLNEANITLTVNPSSIDGVVFNVRLDKLTVNLIGHNVINSGTAAFHQSRNASSGKDPELIFTGSGTLKINNKGTRNSRYAGINLYTDGKMVVNCKELNVFSNWGIAIGAVFQYNSYGRSTLSVGNNSALIAKAKGGSIAQINNFSKGSNCLFHKPQNAYFDYRKKAICDALGQVITDEVVCASYNWIPTSVASVTTNILTQQNIYSLQGVLIPEKFESLPKGIYIVNGKKIVKN</sequence>
<dbReference type="Proteomes" id="UP000541425">
    <property type="component" value="Unassembled WGS sequence"/>
</dbReference>
<comment type="caution">
    <text evidence="2">The sequence shown here is derived from an EMBL/GenBank/DDBJ whole genome shotgun (WGS) entry which is preliminary data.</text>
</comment>
<name>A0A7W5Y1U4_9BACT</name>
<evidence type="ECO:0000256" key="1">
    <source>
        <dbReference type="SAM" id="SignalP"/>
    </source>
</evidence>
<evidence type="ECO:0008006" key="4">
    <source>
        <dbReference type="Google" id="ProtNLM"/>
    </source>
</evidence>
<dbReference type="EMBL" id="JACICA010000007">
    <property type="protein sequence ID" value="MBB3703045.1"/>
    <property type="molecule type" value="Genomic_DNA"/>
</dbReference>
<gene>
    <name evidence="2" type="ORF">FHS60_001518</name>
</gene>
<dbReference type="RefSeq" id="WP_183696981.1">
    <property type="nucleotide sequence ID" value="NZ_JACICA010000007.1"/>
</dbReference>